<dbReference type="RefSeq" id="WP_377184486.1">
    <property type="nucleotide sequence ID" value="NZ_JBHUOG010000002.1"/>
</dbReference>
<dbReference type="Proteomes" id="UP001597479">
    <property type="component" value="Unassembled WGS sequence"/>
</dbReference>
<keyword evidence="2" id="KW-1185">Reference proteome</keyword>
<evidence type="ECO:0000313" key="2">
    <source>
        <dbReference type="Proteomes" id="UP001597479"/>
    </source>
</evidence>
<accession>A0ABW5VV75</accession>
<gene>
    <name evidence="1" type="ORF">ACFS27_15335</name>
</gene>
<reference evidence="2" key="1">
    <citation type="journal article" date="2019" name="Int. J. Syst. Evol. Microbiol.">
        <title>The Global Catalogue of Microorganisms (GCM) 10K type strain sequencing project: providing services to taxonomists for standard genome sequencing and annotation.</title>
        <authorList>
            <consortium name="The Broad Institute Genomics Platform"/>
            <consortium name="The Broad Institute Genome Sequencing Center for Infectious Disease"/>
            <person name="Wu L."/>
            <person name="Ma J."/>
        </authorList>
    </citation>
    <scope>NUCLEOTIDE SEQUENCE [LARGE SCALE GENOMIC DNA]</scope>
    <source>
        <strain evidence="2">CCM 7044</strain>
    </source>
</reference>
<dbReference type="EMBL" id="JBHUOG010000002">
    <property type="protein sequence ID" value="MFD2794931.1"/>
    <property type="molecule type" value="Genomic_DNA"/>
</dbReference>
<name>A0ABW5VV75_9MICO</name>
<proteinExistence type="predicted"/>
<sequence length="875" mass="95677">MAAIRLTCDHELLRSRTGSWVIEHLTAVLAGRGVRATDGPGVVDDALHVVAGLTGGEAAALVAEPPQAPESFVIAHVDTPAGPALVVVAADERGLTYGLLELADVAEHAEGPLGGHAGDAVLAALRAVPAGAHQPATEVRSVLRTLTSYVQDLSWFHDRDFWREYLTHLATHRINRLQLALGMQYNYSHDPDVRDSYLAFAYPFLVAVPGFDVAVVDQSEREANLASLRFISEEAGRRGIHFQLGLWNHAYEFPDSPRQHYRVSGLSADNHAEYCQAALRELLLRCPGIDGVTIRVHYEGGVHEPTHEFWGTVLAGVREVGRPVEIDMHAKGVDARILDAARATGAPLVVSAKYWAEHWGLPYHQSSVREMECARPPREGLSGVTRNERRFTRYGYGDFLRADRDYGFMFRIWPGTQRVLLWGDPEQVAGIARATAQVGGRGVELCEPLSFLGRKTTGTYGSRELYADRDLQLDGDPWTKYAYTYRLWGRLLYDPEAHPSTWLRYLSSRFGRAADDLAAAIGAASRVLPLVTTSHGPSASNNFYWPEMYVNMPLAQHGRSEHYAFDTPEPGTVGAVSSFDPELFASIDTYADEVLSGRPSGRYTPVDVAEWLEDLVRRADRHLAAAVAACGDAGAPEFRRTTTDVAVLAALGTFFAQKTRAGLDYALYERTHASGHLLDAVEHYRAARDAFVSVVGLTDGVYVPDLAFGDRASERGHWSDRLPAVEQDLAELEAELAAAPVRSETARAIVAGPARGYRPVVRCTVPETFDPGVAVPVEVAVLDDADCTIDLHYRRLNQGEQWSTMAMTPLGHRHGAAVPGADTDSAYAVQLYFTVHGPTGDAWTVPGLGESLTDQPYFVLRHAAHRAGRGTRSTA</sequence>
<protein>
    <recommendedName>
        <fullName evidence="3">Glycosyl hydrolase family 115 (Putative glucuronidase)</fullName>
    </recommendedName>
</protein>
<evidence type="ECO:0008006" key="3">
    <source>
        <dbReference type="Google" id="ProtNLM"/>
    </source>
</evidence>
<organism evidence="1 2">
    <name type="scientific">Promicromonospora vindobonensis</name>
    <dbReference type="NCBI Taxonomy" id="195748"/>
    <lineage>
        <taxon>Bacteria</taxon>
        <taxon>Bacillati</taxon>
        <taxon>Actinomycetota</taxon>
        <taxon>Actinomycetes</taxon>
        <taxon>Micrococcales</taxon>
        <taxon>Promicromonosporaceae</taxon>
        <taxon>Promicromonospora</taxon>
    </lineage>
</organism>
<evidence type="ECO:0000313" key="1">
    <source>
        <dbReference type="EMBL" id="MFD2794931.1"/>
    </source>
</evidence>
<comment type="caution">
    <text evidence="1">The sequence shown here is derived from an EMBL/GenBank/DDBJ whole genome shotgun (WGS) entry which is preliminary data.</text>
</comment>